<keyword evidence="1" id="KW-0723">Serine/threonine-protein kinase</keyword>
<dbReference type="PROSITE" id="PS50011">
    <property type="entry name" value="PROTEIN_KINASE_DOM"/>
    <property type="match status" value="1"/>
</dbReference>
<dbReference type="PANTHER" id="PTHR45646">
    <property type="entry name" value="SERINE/THREONINE-PROTEIN KINASE DOA-RELATED"/>
    <property type="match status" value="1"/>
</dbReference>
<keyword evidence="2" id="KW-0808">Transferase</keyword>
<dbReference type="Proteomes" id="UP001337655">
    <property type="component" value="Unassembled WGS sequence"/>
</dbReference>
<dbReference type="GO" id="GO:0005524">
    <property type="term" value="F:ATP binding"/>
    <property type="evidence" value="ECO:0007669"/>
    <property type="project" value="UniProtKB-KW"/>
</dbReference>
<evidence type="ECO:0000256" key="5">
    <source>
        <dbReference type="ARBA" id="ARBA00022840"/>
    </source>
</evidence>
<dbReference type="InterPro" id="IPR051175">
    <property type="entry name" value="CLK_kinases"/>
</dbReference>
<feature type="domain" description="Protein kinase" evidence="6">
    <location>
        <begin position="1"/>
        <end position="223"/>
    </location>
</feature>
<comment type="caution">
    <text evidence="7">The sequence shown here is derived from an EMBL/GenBank/DDBJ whole genome shotgun (WGS) entry which is preliminary data.</text>
</comment>
<organism evidence="7 8">
    <name type="scientific">Saxophila tyrrhenica</name>
    <dbReference type="NCBI Taxonomy" id="1690608"/>
    <lineage>
        <taxon>Eukaryota</taxon>
        <taxon>Fungi</taxon>
        <taxon>Dikarya</taxon>
        <taxon>Ascomycota</taxon>
        <taxon>Pezizomycotina</taxon>
        <taxon>Dothideomycetes</taxon>
        <taxon>Dothideomycetidae</taxon>
        <taxon>Mycosphaerellales</taxon>
        <taxon>Extremaceae</taxon>
        <taxon>Saxophila</taxon>
    </lineage>
</organism>
<sequence>MRGIREIAGGQIPPDILRPMLYGLLLDLEFLHSDAHIVYIEIQEGNVMLSITDPTILDEVLEAEAEDLQPSKVDGDPIIYPSVDIDMPDDPGQPVICDFGDAKVGTGPFEGEVMPDLYRAAEILLKIAWDSKTDIWAFGLMTWDLLEGKHLFNERLPSREESSEAHLVRMVSLLGPPPKDLLERSSVPEKFFDNEGKLKAGGKIGTALEDGKVFWKGRRSPNT</sequence>
<dbReference type="GeneID" id="89928771"/>
<name>A0AAV9P6M7_9PEZI</name>
<dbReference type="GO" id="GO:0043484">
    <property type="term" value="P:regulation of RNA splicing"/>
    <property type="evidence" value="ECO:0007669"/>
    <property type="project" value="TreeGrafter"/>
</dbReference>
<evidence type="ECO:0000313" key="8">
    <source>
        <dbReference type="Proteomes" id="UP001337655"/>
    </source>
</evidence>
<dbReference type="RefSeq" id="XP_064657442.1">
    <property type="nucleotide sequence ID" value="XM_064804672.1"/>
</dbReference>
<keyword evidence="3" id="KW-0547">Nucleotide-binding</keyword>
<dbReference type="SUPFAM" id="SSF56112">
    <property type="entry name" value="Protein kinase-like (PK-like)"/>
    <property type="match status" value="1"/>
</dbReference>
<dbReference type="EMBL" id="JAVRRT010000011">
    <property type="protein sequence ID" value="KAK5167736.1"/>
    <property type="molecule type" value="Genomic_DNA"/>
</dbReference>
<keyword evidence="5" id="KW-0067">ATP-binding</keyword>
<proteinExistence type="predicted"/>
<dbReference type="PANTHER" id="PTHR45646:SF11">
    <property type="entry name" value="SERINE_THREONINE-PROTEIN KINASE DOA"/>
    <property type="match status" value="1"/>
</dbReference>
<evidence type="ECO:0000313" key="7">
    <source>
        <dbReference type="EMBL" id="KAK5167736.1"/>
    </source>
</evidence>
<dbReference type="InterPro" id="IPR011009">
    <property type="entry name" value="Kinase-like_dom_sf"/>
</dbReference>
<evidence type="ECO:0000256" key="1">
    <source>
        <dbReference type="ARBA" id="ARBA00022527"/>
    </source>
</evidence>
<accession>A0AAV9P6M7</accession>
<dbReference type="Pfam" id="PF00069">
    <property type="entry name" value="Pkinase"/>
    <property type="match status" value="1"/>
</dbReference>
<dbReference type="GO" id="GO:0004674">
    <property type="term" value="F:protein serine/threonine kinase activity"/>
    <property type="evidence" value="ECO:0007669"/>
    <property type="project" value="UniProtKB-KW"/>
</dbReference>
<gene>
    <name evidence="7" type="ORF">LTR77_007435</name>
</gene>
<protein>
    <recommendedName>
        <fullName evidence="6">Protein kinase domain-containing protein</fullName>
    </recommendedName>
</protein>
<keyword evidence="8" id="KW-1185">Reference proteome</keyword>
<evidence type="ECO:0000256" key="2">
    <source>
        <dbReference type="ARBA" id="ARBA00022679"/>
    </source>
</evidence>
<evidence type="ECO:0000259" key="6">
    <source>
        <dbReference type="PROSITE" id="PS50011"/>
    </source>
</evidence>
<dbReference type="Gene3D" id="1.10.510.10">
    <property type="entry name" value="Transferase(Phosphotransferase) domain 1"/>
    <property type="match status" value="1"/>
</dbReference>
<dbReference type="AlphaFoldDB" id="A0AAV9P6M7"/>
<reference evidence="7 8" key="1">
    <citation type="submission" date="2023-08" db="EMBL/GenBank/DDBJ databases">
        <title>Black Yeasts Isolated from many extreme environments.</title>
        <authorList>
            <person name="Coleine C."/>
            <person name="Stajich J.E."/>
            <person name="Selbmann L."/>
        </authorList>
    </citation>
    <scope>NUCLEOTIDE SEQUENCE [LARGE SCALE GENOMIC DNA]</scope>
    <source>
        <strain evidence="7 8">CCFEE 5935</strain>
    </source>
</reference>
<evidence type="ECO:0000256" key="3">
    <source>
        <dbReference type="ARBA" id="ARBA00022741"/>
    </source>
</evidence>
<dbReference type="GO" id="GO:0005634">
    <property type="term" value="C:nucleus"/>
    <property type="evidence" value="ECO:0007669"/>
    <property type="project" value="TreeGrafter"/>
</dbReference>
<keyword evidence="4" id="KW-0418">Kinase</keyword>
<evidence type="ECO:0000256" key="4">
    <source>
        <dbReference type="ARBA" id="ARBA00022777"/>
    </source>
</evidence>
<dbReference type="InterPro" id="IPR000719">
    <property type="entry name" value="Prot_kinase_dom"/>
</dbReference>